<proteinExistence type="predicted"/>
<protein>
    <submittedName>
        <fullName evidence="2">Uncharacterized protein</fullName>
    </submittedName>
</protein>
<evidence type="ECO:0000313" key="2">
    <source>
        <dbReference type="EMBL" id="SMX40650.1"/>
    </source>
</evidence>
<reference evidence="2 3" key="1">
    <citation type="submission" date="2017-05" db="EMBL/GenBank/DDBJ databases">
        <authorList>
            <person name="Song R."/>
            <person name="Chenine A.L."/>
            <person name="Ruprecht R.M."/>
        </authorList>
    </citation>
    <scope>NUCLEOTIDE SEQUENCE [LARGE SCALE GENOMIC DNA]</scope>
    <source>
        <strain evidence="2 3">CECT 8663</strain>
    </source>
</reference>
<gene>
    <name evidence="2" type="ORF">PEV8663_02072</name>
</gene>
<dbReference type="AlphaFoldDB" id="A0A238KCU9"/>
<evidence type="ECO:0000256" key="1">
    <source>
        <dbReference type="SAM" id="MobiDB-lite"/>
    </source>
</evidence>
<keyword evidence="3" id="KW-1185">Reference proteome</keyword>
<feature type="compositionally biased region" description="Acidic residues" evidence="1">
    <location>
        <begin position="205"/>
        <end position="215"/>
    </location>
</feature>
<sequence length="215" mass="23049">MRNTMFPHAKASSGPLMLSKHLGGGVVPADRVEALIRRAGREGVIALIDDDITLHGDVLIDHPVHLKIAPGVTVLVVDTPTWTRGVQMTDRSNYYAGMFTFRPGSEGSVVEIWGVLDGNQSTAGTVESAPVSVGGILVVGHGYDLGHPSLTYLGRPQFVNVAEAGTLIRTSFWGAGEWQGAEFLSPQLPTNSEDPFPRTPTAQWDDPDLPLIEEA</sequence>
<dbReference type="RefSeq" id="WP_141468045.1">
    <property type="nucleotide sequence ID" value="NZ_FXYH01000006.1"/>
</dbReference>
<evidence type="ECO:0000313" key="3">
    <source>
        <dbReference type="Proteomes" id="UP000220836"/>
    </source>
</evidence>
<name>A0A238KCU9_9RHOB</name>
<dbReference type="EMBL" id="FXYH01000006">
    <property type="protein sequence ID" value="SMX40650.1"/>
    <property type="molecule type" value="Genomic_DNA"/>
</dbReference>
<feature type="region of interest" description="Disordered" evidence="1">
    <location>
        <begin position="185"/>
        <end position="215"/>
    </location>
</feature>
<dbReference type="Proteomes" id="UP000220836">
    <property type="component" value="Unassembled WGS sequence"/>
</dbReference>
<organism evidence="2 3">
    <name type="scientific">Pelagimonas varians</name>
    <dbReference type="NCBI Taxonomy" id="696760"/>
    <lineage>
        <taxon>Bacteria</taxon>
        <taxon>Pseudomonadati</taxon>
        <taxon>Pseudomonadota</taxon>
        <taxon>Alphaproteobacteria</taxon>
        <taxon>Rhodobacterales</taxon>
        <taxon>Roseobacteraceae</taxon>
        <taxon>Pelagimonas</taxon>
    </lineage>
</organism>
<accession>A0A238KCU9</accession>